<reference evidence="1" key="1">
    <citation type="submission" date="2024-02" db="EMBL/GenBank/DDBJ databases">
        <title>Metagenome Assembled Genome of Zalaria obscura JY119.</title>
        <authorList>
            <person name="Vighnesh L."/>
            <person name="Jagadeeshwari U."/>
            <person name="Venkata Ramana C."/>
            <person name="Sasikala C."/>
        </authorList>
    </citation>
    <scope>NUCLEOTIDE SEQUENCE</scope>
    <source>
        <strain evidence="1">JY119</strain>
    </source>
</reference>
<sequence length="443" mass="48905">MTIKKDPAPIQCGAEALKEFGLDPKYHNLNHGSFGTYPTSIRSVLRAYQDEVEARPDKFIRYDYPKYLDANREAIAAYLHAPTSTCVFVPNATTGINTVLRNLTYSPNDVIIYFATIYGACEKTVTYITETTPASSYKIEYTYPVSSSALCSAFEDAIAAIKAAGKTPKLAIFDTIVSLPGVRMPFERLTALCKQHSILSCLDAAHGVGHIPLDLGALDPDFFVSNCHKWLFSPRGCAVFYVPERNQHLMRSTLPTSHGFCPLPVEGGGFVNNPLPPSGKSAFVTNFEFMATIDNSPYLCVEPALEFRARLAHGGEVGEEAIAAYCQQQAREAGRLVAGKLGTEVMENEEGELGNCNFSNVRLPLEYAGVAGGVQAEAIKVANWIAQTLVRDYDTFIAIIFYADAWWVRLSAQVYLTMEDWEWAAKVLVEISERVSKGEWKEQ</sequence>
<dbReference type="Proteomes" id="UP001320706">
    <property type="component" value="Unassembled WGS sequence"/>
</dbReference>
<comment type="caution">
    <text evidence="1">The sequence shown here is derived from an EMBL/GenBank/DDBJ whole genome shotgun (WGS) entry which is preliminary data.</text>
</comment>
<dbReference type="EMBL" id="JAMKPW020000006">
    <property type="protein sequence ID" value="KAK8217351.1"/>
    <property type="molecule type" value="Genomic_DNA"/>
</dbReference>
<keyword evidence="2" id="KW-1185">Reference proteome</keyword>
<evidence type="ECO:0000313" key="1">
    <source>
        <dbReference type="EMBL" id="KAK8217351.1"/>
    </source>
</evidence>
<protein>
    <submittedName>
        <fullName evidence="1">Uncharacterized protein</fullName>
    </submittedName>
</protein>
<organism evidence="1 2">
    <name type="scientific">Zalaria obscura</name>
    <dbReference type="NCBI Taxonomy" id="2024903"/>
    <lineage>
        <taxon>Eukaryota</taxon>
        <taxon>Fungi</taxon>
        <taxon>Dikarya</taxon>
        <taxon>Ascomycota</taxon>
        <taxon>Pezizomycotina</taxon>
        <taxon>Dothideomycetes</taxon>
        <taxon>Dothideomycetidae</taxon>
        <taxon>Dothideales</taxon>
        <taxon>Zalariaceae</taxon>
        <taxon>Zalaria</taxon>
    </lineage>
</organism>
<proteinExistence type="predicted"/>
<gene>
    <name evidence="1" type="ORF">M8818_001604</name>
</gene>
<accession>A0ACC3SPN0</accession>
<evidence type="ECO:0000313" key="2">
    <source>
        <dbReference type="Proteomes" id="UP001320706"/>
    </source>
</evidence>
<name>A0ACC3SPN0_9PEZI</name>